<gene>
    <name evidence="3" type="ORF">UFOPK1358_01550</name>
    <name evidence="4" type="ORF">UFOPK2766_01262</name>
</gene>
<dbReference type="GO" id="GO:0016746">
    <property type="term" value="F:acyltransferase activity"/>
    <property type="evidence" value="ECO:0007669"/>
    <property type="project" value="InterPro"/>
</dbReference>
<dbReference type="AlphaFoldDB" id="A0A6J6TB19"/>
<evidence type="ECO:0000259" key="2">
    <source>
        <dbReference type="SMART" id="SM00563"/>
    </source>
</evidence>
<reference evidence="4" key="1">
    <citation type="submission" date="2020-05" db="EMBL/GenBank/DDBJ databases">
        <authorList>
            <person name="Chiriac C."/>
            <person name="Salcher M."/>
            <person name="Ghai R."/>
            <person name="Kavagutti S V."/>
        </authorList>
    </citation>
    <scope>NUCLEOTIDE SEQUENCE</scope>
</reference>
<dbReference type="EMBL" id="CAEZYU010000054">
    <property type="protein sequence ID" value="CAB4744288.1"/>
    <property type="molecule type" value="Genomic_DNA"/>
</dbReference>
<sequence>MIAAPHTSNWDFPMTLAIAGATGNEIRWLGKSQMFVPVIAPIFRWLGGTSVERSSAHGLVGDLVAEFGRRSALILVVPAEATRSPVEYWKSGFYQIAMQAQVPIVCAFVDKKTRTGGYGPLIMPTGDMAKDMDLIRAFYADKSGIKPNRFNTPRLREEDALAAGSVAPEDSSRTD</sequence>
<organism evidence="4">
    <name type="scientific">freshwater metagenome</name>
    <dbReference type="NCBI Taxonomy" id="449393"/>
    <lineage>
        <taxon>unclassified sequences</taxon>
        <taxon>metagenomes</taxon>
        <taxon>ecological metagenomes</taxon>
    </lineage>
</organism>
<feature type="region of interest" description="Disordered" evidence="1">
    <location>
        <begin position="149"/>
        <end position="175"/>
    </location>
</feature>
<proteinExistence type="predicted"/>
<evidence type="ECO:0000313" key="3">
    <source>
        <dbReference type="EMBL" id="CAB4549812.1"/>
    </source>
</evidence>
<dbReference type="InterPro" id="IPR002123">
    <property type="entry name" value="Plipid/glycerol_acylTrfase"/>
</dbReference>
<evidence type="ECO:0000256" key="1">
    <source>
        <dbReference type="SAM" id="MobiDB-lite"/>
    </source>
</evidence>
<evidence type="ECO:0000313" key="4">
    <source>
        <dbReference type="EMBL" id="CAB4744288.1"/>
    </source>
</evidence>
<feature type="domain" description="Phospholipid/glycerol acyltransferase" evidence="2">
    <location>
        <begin position="1"/>
        <end position="109"/>
    </location>
</feature>
<dbReference type="SUPFAM" id="SSF69593">
    <property type="entry name" value="Glycerol-3-phosphate (1)-acyltransferase"/>
    <property type="match status" value="1"/>
</dbReference>
<name>A0A6J6TB19_9ZZZZ</name>
<dbReference type="SMART" id="SM00563">
    <property type="entry name" value="PlsC"/>
    <property type="match status" value="1"/>
</dbReference>
<dbReference type="Pfam" id="PF01553">
    <property type="entry name" value="Acyltransferase"/>
    <property type="match status" value="1"/>
</dbReference>
<accession>A0A6J6TB19</accession>
<protein>
    <submittedName>
        <fullName evidence="4">Unannotated protein</fullName>
    </submittedName>
</protein>
<dbReference type="EMBL" id="CAEZSF010000179">
    <property type="protein sequence ID" value="CAB4549812.1"/>
    <property type="molecule type" value="Genomic_DNA"/>
</dbReference>